<dbReference type="Proteomes" id="UP000440224">
    <property type="component" value="Unassembled WGS sequence"/>
</dbReference>
<dbReference type="RefSeq" id="WP_153822384.1">
    <property type="nucleotide sequence ID" value="NZ_WJIE01000008.1"/>
</dbReference>
<evidence type="ECO:0000256" key="2">
    <source>
        <dbReference type="SAM" id="SignalP"/>
    </source>
</evidence>
<evidence type="ECO:0000313" key="4">
    <source>
        <dbReference type="EMBL" id="MRG95568.1"/>
    </source>
</evidence>
<keyword evidence="1" id="KW-0175">Coiled coil</keyword>
<keyword evidence="5" id="KW-1185">Reference proteome</keyword>
<dbReference type="OrthoDB" id="580912at2"/>
<dbReference type="AlphaFoldDB" id="A0A6N7PU39"/>
<organism evidence="4 5">
    <name type="scientific">Polyangium spumosum</name>
    <dbReference type="NCBI Taxonomy" id="889282"/>
    <lineage>
        <taxon>Bacteria</taxon>
        <taxon>Pseudomonadati</taxon>
        <taxon>Myxococcota</taxon>
        <taxon>Polyangia</taxon>
        <taxon>Polyangiales</taxon>
        <taxon>Polyangiaceae</taxon>
        <taxon>Polyangium</taxon>
    </lineage>
</organism>
<dbReference type="Pfam" id="PF13598">
    <property type="entry name" value="DUF4139"/>
    <property type="match status" value="1"/>
</dbReference>
<feature type="chain" id="PRO_5026911773" evidence="2">
    <location>
        <begin position="24"/>
        <end position="681"/>
    </location>
</feature>
<name>A0A6N7PU39_9BACT</name>
<accession>A0A6N7PU39</accession>
<dbReference type="InterPro" id="IPR037291">
    <property type="entry name" value="DUF4139"/>
</dbReference>
<dbReference type="EMBL" id="WJIE01000008">
    <property type="protein sequence ID" value="MRG95568.1"/>
    <property type="molecule type" value="Genomic_DNA"/>
</dbReference>
<keyword evidence="2" id="KW-0732">Signal</keyword>
<sequence>MRKSRIGAAWALGLIATSFVAEGASAEELALRRVMLSTGGVGYFEHEARVTGNAELTLDVRLDQVSDVLKSLLAVDEQGRLGQASLPGRAPLSEFFRDLPFSQEDLSSTASLLRALRGQMLRVSAHGATMEGRLVAVTEEKVSLGEGQGTIVRHRLSLLTATGMRQVVLEQADQIEIVDARLRAQVEGALAAIAEHAAQDRRTISIDVAGQGERVVRVGYVVAAPLWKATYRLVVPEAEEGEARIEGWALLENMSGQDWNDVELSVASGNPVTLRQAIYEAYFVNRPEVPVEVLGRRLPPVDVGVVPDAEEKSEEDARRVMRGYMAAPSAADSVMLEAQPVGGAMAEVPSIATPAEGATQVVFRFPEPVDLARGQSLLVPIVSDTIPVERVSWYRHDVDARNPLASVRLVNESGTGLPPGVLAIYEDAEEAGEPLSFVGDARLGALPEGEDRLVSYAVDLDVRVDREEKFAQFVAGARIARGVLEVRRVERRTTTYEIKGATDEPRVLVVEHPRIPGFTLTSPTEGVLGTTETHVRIRREVPAGQTVAMDVVLERPIEQSIVIGSITPQELGVVLSSTELSANMRSALEQVAELQKTLASREQALALLRSERQRLVSDQDRLRRNLAASPQGSELHTRYLTALAATEDRIGEIDRSIDAAEAAVRVAKEELADYIGSLTIL</sequence>
<gene>
    <name evidence="4" type="ORF">GF068_27165</name>
</gene>
<evidence type="ECO:0000256" key="1">
    <source>
        <dbReference type="SAM" id="Coils"/>
    </source>
</evidence>
<comment type="caution">
    <text evidence="4">The sequence shown here is derived from an EMBL/GenBank/DDBJ whole genome shotgun (WGS) entry which is preliminary data.</text>
</comment>
<protein>
    <submittedName>
        <fullName evidence="4">DUF4139 domain-containing protein</fullName>
    </submittedName>
</protein>
<evidence type="ECO:0000259" key="3">
    <source>
        <dbReference type="Pfam" id="PF13598"/>
    </source>
</evidence>
<feature type="signal peptide" evidence="2">
    <location>
        <begin position="1"/>
        <end position="23"/>
    </location>
</feature>
<proteinExistence type="predicted"/>
<feature type="coiled-coil region" evidence="1">
    <location>
        <begin position="577"/>
        <end position="663"/>
    </location>
</feature>
<feature type="domain" description="DUF4139" evidence="3">
    <location>
        <begin position="216"/>
        <end position="512"/>
    </location>
</feature>
<evidence type="ECO:0000313" key="5">
    <source>
        <dbReference type="Proteomes" id="UP000440224"/>
    </source>
</evidence>
<reference evidence="4 5" key="1">
    <citation type="submission" date="2019-10" db="EMBL/GenBank/DDBJ databases">
        <title>A soil myxobacterium in the family Polyangiaceae.</title>
        <authorList>
            <person name="Li Y."/>
            <person name="Wang J."/>
        </authorList>
    </citation>
    <scope>NUCLEOTIDE SEQUENCE [LARGE SCALE GENOMIC DNA]</scope>
    <source>
        <strain evidence="4 5">DSM 14734</strain>
    </source>
</reference>